<evidence type="ECO:0000313" key="10">
    <source>
        <dbReference type="EMBL" id="RUT01772.1"/>
    </source>
</evidence>
<gene>
    <name evidence="10" type="ORF">DSM106972_063950</name>
</gene>
<dbReference type="Pfam" id="PF13231">
    <property type="entry name" value="PMT_2"/>
    <property type="match status" value="1"/>
</dbReference>
<dbReference type="InterPro" id="IPR050297">
    <property type="entry name" value="LipidA_mod_glycosyltrf_83"/>
</dbReference>
<dbReference type="RefSeq" id="WP_127084592.1">
    <property type="nucleotide sequence ID" value="NZ_RSCL01000018.1"/>
</dbReference>
<accession>A0A3S1CHQ0</accession>
<feature type="transmembrane region" description="Helical" evidence="8">
    <location>
        <begin position="779"/>
        <end position="799"/>
    </location>
</feature>
<feature type="transmembrane region" description="Helical" evidence="8">
    <location>
        <begin position="836"/>
        <end position="853"/>
    </location>
</feature>
<feature type="transmembrane region" description="Helical" evidence="8">
    <location>
        <begin position="657"/>
        <end position="676"/>
    </location>
</feature>
<name>A0A3S1CHQ0_9CYAN</name>
<feature type="transmembrane region" description="Helical" evidence="8">
    <location>
        <begin position="918"/>
        <end position="938"/>
    </location>
</feature>
<keyword evidence="11" id="KW-1185">Reference proteome</keyword>
<feature type="transmembrane region" description="Helical" evidence="8">
    <location>
        <begin position="450"/>
        <end position="470"/>
    </location>
</feature>
<feature type="domain" description="Glycosyltransferase RgtA/B/C/D-like" evidence="9">
    <location>
        <begin position="635"/>
        <end position="791"/>
    </location>
</feature>
<proteinExistence type="predicted"/>
<comment type="subcellular location">
    <subcellularLocation>
        <location evidence="1">Cell membrane</location>
        <topology evidence="1">Multi-pass membrane protein</topology>
    </subcellularLocation>
</comment>
<keyword evidence="2" id="KW-1003">Cell membrane</keyword>
<evidence type="ECO:0000259" key="9">
    <source>
        <dbReference type="Pfam" id="PF13231"/>
    </source>
</evidence>
<comment type="caution">
    <text evidence="10">The sequence shown here is derived from an EMBL/GenBank/DDBJ whole genome shotgun (WGS) entry which is preliminary data.</text>
</comment>
<feature type="transmembrane region" description="Helical" evidence="8">
    <location>
        <begin position="521"/>
        <end position="552"/>
    </location>
</feature>
<dbReference type="AlphaFoldDB" id="A0A3S1CHQ0"/>
<dbReference type="EMBL" id="RSCL01000018">
    <property type="protein sequence ID" value="RUT01772.1"/>
    <property type="molecule type" value="Genomic_DNA"/>
</dbReference>
<evidence type="ECO:0000256" key="7">
    <source>
        <dbReference type="ARBA" id="ARBA00023136"/>
    </source>
</evidence>
<feature type="transmembrane region" description="Helical" evidence="8">
    <location>
        <begin position="682"/>
        <end position="701"/>
    </location>
</feature>
<dbReference type="PANTHER" id="PTHR33908:SF11">
    <property type="entry name" value="MEMBRANE PROTEIN"/>
    <property type="match status" value="1"/>
</dbReference>
<dbReference type="GO" id="GO:0016763">
    <property type="term" value="F:pentosyltransferase activity"/>
    <property type="evidence" value="ECO:0007669"/>
    <property type="project" value="TreeGrafter"/>
</dbReference>
<evidence type="ECO:0000256" key="5">
    <source>
        <dbReference type="ARBA" id="ARBA00022692"/>
    </source>
</evidence>
<keyword evidence="3" id="KW-0328">Glycosyltransferase</keyword>
<reference evidence="10" key="2">
    <citation type="journal article" date="2019" name="Genome Biol. Evol.">
        <title>Day and night: Metabolic profiles and evolutionary relationships of six axenic non-marine cyanobacteria.</title>
        <authorList>
            <person name="Will S.E."/>
            <person name="Henke P."/>
            <person name="Boedeker C."/>
            <person name="Huang S."/>
            <person name="Brinkmann H."/>
            <person name="Rohde M."/>
            <person name="Jarek M."/>
            <person name="Friedl T."/>
            <person name="Seufert S."/>
            <person name="Schumacher M."/>
            <person name="Overmann J."/>
            <person name="Neumann-Schaal M."/>
            <person name="Petersen J."/>
        </authorList>
    </citation>
    <scope>NUCLEOTIDE SEQUENCE [LARGE SCALE GENOMIC DNA]</scope>
    <source>
        <strain evidence="10">PCC 7102</strain>
    </source>
</reference>
<evidence type="ECO:0000256" key="6">
    <source>
        <dbReference type="ARBA" id="ARBA00022989"/>
    </source>
</evidence>
<feature type="transmembrane region" description="Helical" evidence="8">
    <location>
        <begin position="7"/>
        <end position="27"/>
    </location>
</feature>
<dbReference type="SUPFAM" id="SSF49785">
    <property type="entry name" value="Galactose-binding domain-like"/>
    <property type="match status" value="1"/>
</dbReference>
<evidence type="ECO:0000256" key="8">
    <source>
        <dbReference type="SAM" id="Phobius"/>
    </source>
</evidence>
<feature type="transmembrane region" description="Helical" evidence="8">
    <location>
        <begin position="414"/>
        <end position="438"/>
    </location>
</feature>
<dbReference type="GO" id="GO:0005886">
    <property type="term" value="C:plasma membrane"/>
    <property type="evidence" value="ECO:0007669"/>
    <property type="project" value="UniProtKB-SubCell"/>
</dbReference>
<feature type="transmembrane region" description="Helical" evidence="8">
    <location>
        <begin position="490"/>
        <end position="509"/>
    </location>
</feature>
<dbReference type="OrthoDB" id="525534at2"/>
<feature type="transmembrane region" description="Helical" evidence="8">
    <location>
        <begin position="860"/>
        <end position="882"/>
    </location>
</feature>
<dbReference type="InterPro" id="IPR038731">
    <property type="entry name" value="RgtA/B/C-like"/>
</dbReference>
<feature type="transmembrane region" description="Helical" evidence="8">
    <location>
        <begin position="888"/>
        <end position="906"/>
    </location>
</feature>
<dbReference type="Gene3D" id="2.60.120.260">
    <property type="entry name" value="Galactose-binding domain-like"/>
    <property type="match status" value="2"/>
</dbReference>
<organism evidence="10 11">
    <name type="scientific">Dulcicalothrix desertica PCC 7102</name>
    <dbReference type="NCBI Taxonomy" id="232991"/>
    <lineage>
        <taxon>Bacteria</taxon>
        <taxon>Bacillati</taxon>
        <taxon>Cyanobacteriota</taxon>
        <taxon>Cyanophyceae</taxon>
        <taxon>Nostocales</taxon>
        <taxon>Calotrichaceae</taxon>
        <taxon>Dulcicalothrix</taxon>
    </lineage>
</organism>
<keyword evidence="5 8" id="KW-0812">Transmembrane</keyword>
<keyword evidence="6 8" id="KW-1133">Transmembrane helix</keyword>
<dbReference type="PANTHER" id="PTHR33908">
    <property type="entry name" value="MANNOSYLTRANSFERASE YKCB-RELATED"/>
    <property type="match status" value="1"/>
</dbReference>
<evidence type="ECO:0000313" key="11">
    <source>
        <dbReference type="Proteomes" id="UP000271624"/>
    </source>
</evidence>
<evidence type="ECO:0000256" key="1">
    <source>
        <dbReference type="ARBA" id="ARBA00004651"/>
    </source>
</evidence>
<reference evidence="10" key="1">
    <citation type="submission" date="2018-12" db="EMBL/GenBank/DDBJ databases">
        <authorList>
            <person name="Will S."/>
            <person name="Neumann-Schaal M."/>
            <person name="Henke P."/>
        </authorList>
    </citation>
    <scope>NUCLEOTIDE SEQUENCE</scope>
    <source>
        <strain evidence="10">PCC 7102</strain>
    </source>
</reference>
<feature type="transmembrane region" description="Helical" evidence="8">
    <location>
        <begin position="579"/>
        <end position="598"/>
    </location>
</feature>
<protein>
    <recommendedName>
        <fullName evidence="9">Glycosyltransferase RgtA/B/C/D-like domain-containing protein</fullName>
    </recommendedName>
</protein>
<feature type="transmembrane region" description="Helical" evidence="8">
    <location>
        <begin position="734"/>
        <end position="767"/>
    </location>
</feature>
<sequence>MKRSSWLPFGLIVTLGLLLGMLGFSIWEKTPSPVERVAWAPEAQWIAPQSPTYRFYARHTFYLPDKASAGWLRISADNDFTLYVNGRQIARENSVLNNSLGLAGGVRIPFQDFNDSNRYRVKTSVNYLLASSNDWKLTAYVDLTSFLRPGKNVIALEIQKGKQNPRVVAEGVVYPVADVAPINLTTGVTDWRVSNLSETRRAVQWNDVGFPDAGWAQAKILSPIQEATYSRLSKNLFDRPLAGNWITGTPSQKGQVWLRGIWFLPQTPISHAYIRFAGRGQYSVLLNGTLVNDYRTESGQQLHLLEVTKLLRPGNNILAVSLASPLEAARAGNNQVYSNGSVDWLLDGWAETDKAEIVTSIASDSTWRSFNHLTSNWEKGVGEGQTVTLMGLPDTEQFRRNFEGNAYLLNYPKYLWHLSLWQLAGVVCALLYAFYLGLWFGRETSWCDTLSVGAAILTPGTLFLIGIALLKHRYAEAESGLLFAQPQSNYLILIGFTTIFLLTLLLSQIRNILGKLPRRSLWFFFGVVVVTGNALVAGGNVILTLLVATVIIGSTRLCVKGQQQIKDTFTVLPTVLQSSGQWVLLAFIVSIGFALRAYNLDTVDLDADENTSLDAARGILRTGAPISTSGIWYTRGPFYQYLLALWLRLVGDSAVNARFLSVLWGTATLIVVYIFARKLTGKVWIALFVTLILAINPWELWYSRNIRFYQVLQCLTILSLWSFFKSFIEKSGKLYQYIFFVSLTLTLLTQEISLTILPAFIIGFLYFYRPFQLFKEWQIVVGTVITLSVFIYCLAFSYIRLLTPLAAISDSTSAYLKLHFSDITDLFANFLSGSDRMQIIYTLFFFIGCIYFLKTRNTKLLFWSITVIIQVMIVTILCYNLAERYVYSVYPLFVLIAIYSAIDIAESQGNKIQQLLDNLINIRAIALSFAIIIIVINLEPSRVLAAYQESINRRNIQVFEYLINHKQTEDVVISPLPSLAVVSLGKLDYFLMGTGYFDAIYWHQGKLIDRWAGAVVVTNIDQVNRIFEKSKRVWIHLEDTREGRFSPDTWQYMESLGQPVIDSFGTRLRLWQPENGLPNRIPNNGKDLGAY</sequence>
<evidence type="ECO:0000256" key="4">
    <source>
        <dbReference type="ARBA" id="ARBA00022679"/>
    </source>
</evidence>
<dbReference type="Proteomes" id="UP000271624">
    <property type="component" value="Unassembled WGS sequence"/>
</dbReference>
<evidence type="ECO:0000256" key="2">
    <source>
        <dbReference type="ARBA" id="ARBA00022475"/>
    </source>
</evidence>
<dbReference type="GO" id="GO:0009103">
    <property type="term" value="P:lipopolysaccharide biosynthetic process"/>
    <property type="evidence" value="ECO:0007669"/>
    <property type="project" value="UniProtKB-ARBA"/>
</dbReference>
<keyword evidence="7 8" id="KW-0472">Membrane</keyword>
<dbReference type="InterPro" id="IPR008979">
    <property type="entry name" value="Galactose-bd-like_sf"/>
</dbReference>
<evidence type="ECO:0000256" key="3">
    <source>
        <dbReference type="ARBA" id="ARBA00022676"/>
    </source>
</evidence>
<keyword evidence="4" id="KW-0808">Transferase</keyword>